<accession>Q9TXM6</accession>
<evidence type="ECO:0000313" key="4">
    <source>
        <dbReference type="WormBase" id="F52D2.7"/>
    </source>
</evidence>
<evidence type="ECO:0000313" key="2">
    <source>
        <dbReference type="EMBL" id="CCD71645.1"/>
    </source>
</evidence>
<dbReference type="OrthoDB" id="5882084at2759"/>
<protein>
    <submittedName>
        <fullName evidence="2">Uncharacterized protein</fullName>
    </submittedName>
</protein>
<proteinExistence type="evidence at protein level"/>
<evidence type="ECO:0000256" key="1">
    <source>
        <dbReference type="SAM" id="MobiDB-lite"/>
    </source>
</evidence>
<feature type="compositionally biased region" description="Acidic residues" evidence="1">
    <location>
        <begin position="285"/>
        <end position="294"/>
    </location>
</feature>
<dbReference type="InParanoid" id="Q9TXM6"/>
<dbReference type="EMBL" id="BX284606">
    <property type="protein sequence ID" value="CCD71645.1"/>
    <property type="molecule type" value="Genomic_DNA"/>
</dbReference>
<dbReference type="KEGG" id="cel:CELE_F52D2.7"/>
<dbReference type="UCSC" id="F52D2.7">
    <property type="organism name" value="c. elegans"/>
</dbReference>
<dbReference type="CTD" id="180508"/>
<gene>
    <name evidence="2" type="ORF">CELE_F52D2.7</name>
    <name evidence="2 4" type="ORF">F52D2.7</name>
</gene>
<dbReference type="RefSeq" id="NP_508362.1">
    <property type="nucleotide sequence ID" value="NM_075961.4"/>
</dbReference>
<dbReference type="GeneID" id="180508"/>
<dbReference type="Bgee" id="WBGene00018689">
    <property type="expression patterns" value="Expressed in embryo and 4 other cell types or tissues"/>
</dbReference>
<dbReference type="Proteomes" id="UP000001940">
    <property type="component" value="Chromosome X"/>
</dbReference>
<reference evidence="2 3" key="1">
    <citation type="journal article" date="1998" name="Science">
        <title>Genome sequence of the nematode C. elegans: a platform for investigating biology.</title>
        <authorList>
            <consortium name="The C. elegans sequencing consortium"/>
            <person name="Sulson J.E."/>
            <person name="Waterston R."/>
        </authorList>
    </citation>
    <scope>NUCLEOTIDE SEQUENCE [LARGE SCALE GENOMIC DNA]</scope>
    <source>
        <strain evidence="2 3">Bristol N2</strain>
    </source>
</reference>
<organism evidence="2 3">
    <name type="scientific">Caenorhabditis elegans</name>
    <dbReference type="NCBI Taxonomy" id="6239"/>
    <lineage>
        <taxon>Eukaryota</taxon>
        <taxon>Metazoa</taxon>
        <taxon>Ecdysozoa</taxon>
        <taxon>Nematoda</taxon>
        <taxon>Chromadorea</taxon>
        <taxon>Rhabditida</taxon>
        <taxon>Rhabditina</taxon>
        <taxon>Rhabditomorpha</taxon>
        <taxon>Rhabditoidea</taxon>
        <taxon>Rhabditidae</taxon>
        <taxon>Peloderinae</taxon>
        <taxon>Caenorhabditis</taxon>
    </lineage>
</organism>
<dbReference type="AlphaFoldDB" id="Q9TXM6"/>
<keyword evidence="5" id="KW-1267">Proteomics identification</keyword>
<evidence type="ECO:0007829" key="5">
    <source>
        <dbReference type="PeptideAtlas" id="Q9TXM6"/>
    </source>
</evidence>
<dbReference type="AGR" id="WB:WBGene00018689"/>
<feature type="region of interest" description="Disordered" evidence="1">
    <location>
        <begin position="279"/>
        <end position="365"/>
    </location>
</feature>
<sequence>MERYANPKREVVLDATIPLMQIFWGEHDLGLTPRQTDLKVKKSLIDDMIYMEWIMEIPNCSGELVTARFPVHHFIRCLMTSRNDTAKAPVALILELAESGHDAMKKLIPDVVAKVADVHAKRGKDFPGLMFFVLDPSIMFLFESGYCLYTDSYVGLSNLFHETFANQWAKHNMNRGEDLDEGGDPWRRQYDTMEFISAAAFMTQFKAYGLRNTESELISSDKRKSNIRVFLPRREVVKKPKRIHHMTRKLLDKAGEGLDGTVDDEQLDESAELDNSFNEERAEAAGDEAAEAPEQELAQEALEAADPDEPSTSTARIIKRRARKSVPAAAEEPSTSGTTFRAKRTRHEPTTVYTASPIKSRTKRK</sequence>
<dbReference type="OMA" id="MERYANP"/>
<dbReference type="HOGENOM" id="CLU_759183_0_0_1"/>
<evidence type="ECO:0000313" key="3">
    <source>
        <dbReference type="Proteomes" id="UP000001940"/>
    </source>
</evidence>
<dbReference type="PeptideAtlas" id="Q9TXM6"/>
<dbReference type="STRING" id="6239.F52D2.7.1"/>
<keyword evidence="3" id="KW-1185">Reference proteome</keyword>
<dbReference type="WormBase" id="F52D2.7">
    <property type="protein sequence ID" value="CE23758"/>
    <property type="gene ID" value="WBGene00018689"/>
</dbReference>
<name>Q9TXM6_CAEEL</name>
<dbReference type="eggNOG" id="ENOG502TJ3K">
    <property type="taxonomic scope" value="Eukaryota"/>
</dbReference>
<dbReference type="PaxDb" id="6239-F52D2.7"/>
<dbReference type="FunCoup" id="Q9TXM6">
    <property type="interactions" value="244"/>
</dbReference>